<dbReference type="AlphaFoldDB" id="A0A8J2LFW4"/>
<comment type="caution">
    <text evidence="2">The sequence shown here is derived from an EMBL/GenBank/DDBJ whole genome shotgun (WGS) entry which is preliminary data.</text>
</comment>
<reference evidence="2" key="1">
    <citation type="submission" date="2021-06" db="EMBL/GenBank/DDBJ databases">
        <authorList>
            <person name="Hodson N. C."/>
            <person name="Mongue J. A."/>
            <person name="Jaron S. K."/>
        </authorList>
    </citation>
    <scope>NUCLEOTIDE SEQUENCE</scope>
</reference>
<protein>
    <submittedName>
        <fullName evidence="2">Uncharacterized protein</fullName>
    </submittedName>
</protein>
<accession>A0A8J2LFW4</accession>
<evidence type="ECO:0000313" key="2">
    <source>
        <dbReference type="EMBL" id="CAG7821914.1"/>
    </source>
</evidence>
<gene>
    <name evidence="2" type="ORF">AFUS01_LOCUS32219</name>
</gene>
<dbReference type="OrthoDB" id="8288454at2759"/>
<dbReference type="EMBL" id="CAJVCH010524846">
    <property type="protein sequence ID" value="CAG7821914.1"/>
    <property type="molecule type" value="Genomic_DNA"/>
</dbReference>
<proteinExistence type="predicted"/>
<evidence type="ECO:0000313" key="3">
    <source>
        <dbReference type="Proteomes" id="UP000708208"/>
    </source>
</evidence>
<evidence type="ECO:0000256" key="1">
    <source>
        <dbReference type="SAM" id="SignalP"/>
    </source>
</evidence>
<keyword evidence="3" id="KW-1185">Reference proteome</keyword>
<name>A0A8J2LFW4_9HEXA</name>
<feature type="signal peptide" evidence="1">
    <location>
        <begin position="1"/>
        <end position="23"/>
    </location>
</feature>
<feature type="chain" id="PRO_5035234423" evidence="1">
    <location>
        <begin position="24"/>
        <end position="286"/>
    </location>
</feature>
<organism evidence="2 3">
    <name type="scientific">Allacma fusca</name>
    <dbReference type="NCBI Taxonomy" id="39272"/>
    <lineage>
        <taxon>Eukaryota</taxon>
        <taxon>Metazoa</taxon>
        <taxon>Ecdysozoa</taxon>
        <taxon>Arthropoda</taxon>
        <taxon>Hexapoda</taxon>
        <taxon>Collembola</taxon>
        <taxon>Symphypleona</taxon>
        <taxon>Sminthuridae</taxon>
        <taxon>Allacma</taxon>
    </lineage>
</organism>
<sequence>MANSFLTATTVALILFVVQQVFTEVSNRKRALTPEEEALADDARSEIAKVLERNLIKFFTLVAADNGRELFGRQDDDDDDGGATLNPTVLPQVAQILGTIFGGGLNISKVVDQSFNLASATIRNQVEGIFKLLTETGIITTTTPAPTTTKPRRRKKTTPLPEDYDLLTTESTTTTTRKATRYTLRNKNPTTVRPSGSNFLPDEEEELYRLEEEVISAAIDAEPYVRDRQPRFILGSVREILANFDSGRLNLTQVIRFLPDLFVGARQAFTLLENLGQLAGIDLDDD</sequence>
<keyword evidence="1" id="KW-0732">Signal</keyword>
<dbReference type="Proteomes" id="UP000708208">
    <property type="component" value="Unassembled WGS sequence"/>
</dbReference>